<name>A0A645GVE1_9ZZZZ</name>
<sequence>MVFAGIPVAAGIGKSLHIQRVAAKHTAHCIGDQRHDFIVEGADIAAALHGFRHIVLACKHSMHRDVLVRHLRRQLVLQAIYVNKNAVEFFLVGLELLKPLLTFRLPYGEFI</sequence>
<dbReference type="EMBL" id="VSSQ01081271">
    <property type="protein sequence ID" value="MPN30226.1"/>
    <property type="molecule type" value="Genomic_DNA"/>
</dbReference>
<reference evidence="1" key="1">
    <citation type="submission" date="2019-08" db="EMBL/GenBank/DDBJ databases">
        <authorList>
            <person name="Kucharzyk K."/>
            <person name="Murdoch R.W."/>
            <person name="Higgins S."/>
            <person name="Loffler F."/>
        </authorList>
    </citation>
    <scope>NUCLEOTIDE SEQUENCE</scope>
</reference>
<evidence type="ECO:0000313" key="1">
    <source>
        <dbReference type="EMBL" id="MPN30226.1"/>
    </source>
</evidence>
<organism evidence="1">
    <name type="scientific">bioreactor metagenome</name>
    <dbReference type="NCBI Taxonomy" id="1076179"/>
    <lineage>
        <taxon>unclassified sequences</taxon>
        <taxon>metagenomes</taxon>
        <taxon>ecological metagenomes</taxon>
    </lineage>
</organism>
<protein>
    <submittedName>
        <fullName evidence="1">Uncharacterized protein</fullName>
    </submittedName>
</protein>
<proteinExistence type="predicted"/>
<accession>A0A645GVE1</accession>
<gene>
    <name evidence="1" type="ORF">SDC9_177689</name>
</gene>
<comment type="caution">
    <text evidence="1">The sequence shown here is derived from an EMBL/GenBank/DDBJ whole genome shotgun (WGS) entry which is preliminary data.</text>
</comment>
<dbReference type="AlphaFoldDB" id="A0A645GVE1"/>